<feature type="domain" description="AB hydrolase-1" evidence="1">
    <location>
        <begin position="23"/>
        <end position="139"/>
    </location>
</feature>
<dbReference type="InterPro" id="IPR000073">
    <property type="entry name" value="AB_hydrolase_1"/>
</dbReference>
<dbReference type="InterPro" id="IPR050266">
    <property type="entry name" value="AB_hydrolase_sf"/>
</dbReference>
<dbReference type="Pfam" id="PF12697">
    <property type="entry name" value="Abhydrolase_6"/>
    <property type="match status" value="1"/>
</dbReference>
<dbReference type="Proteomes" id="UP000078544">
    <property type="component" value="Unassembled WGS sequence"/>
</dbReference>
<keyword evidence="3" id="KW-1185">Reference proteome</keyword>
<dbReference type="InterPro" id="IPR029058">
    <property type="entry name" value="AB_hydrolase_fold"/>
</dbReference>
<dbReference type="STRING" id="1081109.A0A166U3H4"/>
<gene>
    <name evidence="2" type="ORF">AAL_01336</name>
</gene>
<accession>A0A166U3H4</accession>
<evidence type="ECO:0000259" key="1">
    <source>
        <dbReference type="Pfam" id="PF12697"/>
    </source>
</evidence>
<dbReference type="SUPFAM" id="SSF53474">
    <property type="entry name" value="alpha/beta-Hydrolases"/>
    <property type="match status" value="1"/>
</dbReference>
<evidence type="ECO:0000313" key="3">
    <source>
        <dbReference type="Proteomes" id="UP000078544"/>
    </source>
</evidence>
<dbReference type="PANTHER" id="PTHR43798:SF33">
    <property type="entry name" value="HYDROLASE, PUTATIVE (AFU_ORTHOLOGUE AFUA_2G14860)-RELATED"/>
    <property type="match status" value="1"/>
</dbReference>
<sequence>MSTTAATQKLAFVEKNTSAATSVVFLHGAGSCHLEWESVCESAALASYHMILVDLPHHHGSRHIRPFALDVAADLVARVITDAAHGGRAHVVGMSLGGFTALELVARHPHVASSCFTSGAMVYQGVYKWFMEHPAMMGAVDSVVSSVPGLTGLLERQQGISPSPALKAAIAQGKSKTRAEEVNLALTKHFGQETVHRVAGSGVRTCVVAGARMDHVDSVRRMGLALKEGGEKQGVRNMAFVVREAVHWWNQQLPDSFARGVSAWVEGTQLPPEFKEL</sequence>
<dbReference type="AlphaFoldDB" id="A0A166U3H4"/>
<protein>
    <recommendedName>
        <fullName evidence="1">AB hydrolase-1 domain-containing protein</fullName>
    </recommendedName>
</protein>
<dbReference type="Gene3D" id="3.40.50.1820">
    <property type="entry name" value="alpha/beta hydrolase"/>
    <property type="match status" value="1"/>
</dbReference>
<dbReference type="PANTHER" id="PTHR43798">
    <property type="entry name" value="MONOACYLGLYCEROL LIPASE"/>
    <property type="match status" value="1"/>
</dbReference>
<dbReference type="EMBL" id="AZGY01000002">
    <property type="protein sequence ID" value="OAA32004.1"/>
    <property type="molecule type" value="Genomic_DNA"/>
</dbReference>
<organism evidence="2 3">
    <name type="scientific">Moelleriella libera RCEF 2490</name>
    <dbReference type="NCBI Taxonomy" id="1081109"/>
    <lineage>
        <taxon>Eukaryota</taxon>
        <taxon>Fungi</taxon>
        <taxon>Dikarya</taxon>
        <taxon>Ascomycota</taxon>
        <taxon>Pezizomycotina</taxon>
        <taxon>Sordariomycetes</taxon>
        <taxon>Hypocreomycetidae</taxon>
        <taxon>Hypocreales</taxon>
        <taxon>Clavicipitaceae</taxon>
        <taxon>Moelleriella</taxon>
    </lineage>
</organism>
<reference evidence="2 3" key="1">
    <citation type="journal article" date="2016" name="Genome Biol. Evol.">
        <title>Divergent and convergent evolution of fungal pathogenicity.</title>
        <authorList>
            <person name="Shang Y."/>
            <person name="Xiao G."/>
            <person name="Zheng P."/>
            <person name="Cen K."/>
            <person name="Zhan S."/>
            <person name="Wang C."/>
        </authorList>
    </citation>
    <scope>NUCLEOTIDE SEQUENCE [LARGE SCALE GENOMIC DNA]</scope>
    <source>
        <strain evidence="2 3">RCEF 2490</strain>
    </source>
</reference>
<name>A0A166U3H4_9HYPO</name>
<proteinExistence type="predicted"/>
<evidence type="ECO:0000313" key="2">
    <source>
        <dbReference type="EMBL" id="OAA32004.1"/>
    </source>
</evidence>
<dbReference type="OrthoDB" id="8119704at2759"/>
<comment type="caution">
    <text evidence="2">The sequence shown here is derived from an EMBL/GenBank/DDBJ whole genome shotgun (WGS) entry which is preliminary data.</text>
</comment>
<dbReference type="GO" id="GO:0016020">
    <property type="term" value="C:membrane"/>
    <property type="evidence" value="ECO:0007669"/>
    <property type="project" value="TreeGrafter"/>
</dbReference>